<dbReference type="Proteomes" id="UP000053784">
    <property type="component" value="Unassembled WGS sequence"/>
</dbReference>
<dbReference type="STRING" id="1179155.CF67_21006"/>
<dbReference type="Pfam" id="PF11949">
    <property type="entry name" value="DUF3466"/>
    <property type="match status" value="1"/>
</dbReference>
<evidence type="ECO:0000313" key="2">
    <source>
        <dbReference type="EMBL" id="KEY91327.1"/>
    </source>
</evidence>
<keyword evidence="1" id="KW-0472">Membrane</keyword>
<evidence type="ECO:0000313" key="3">
    <source>
        <dbReference type="Proteomes" id="UP000053784"/>
    </source>
</evidence>
<dbReference type="eggNOG" id="COG5563">
    <property type="taxonomic scope" value="Bacteria"/>
</dbReference>
<organism evidence="2 3">
    <name type="scientific">Candidatus Photodesmus blepharonis</name>
    <dbReference type="NCBI Taxonomy" id="1179155"/>
    <lineage>
        <taxon>Bacteria</taxon>
        <taxon>Pseudomonadati</taxon>
        <taxon>Pseudomonadota</taxon>
        <taxon>Gammaproteobacteria</taxon>
        <taxon>Vibrionales</taxon>
        <taxon>Vibrionaceae</taxon>
        <taxon>Candidatus Photodesmus</taxon>
    </lineage>
</organism>
<reference evidence="2 3" key="1">
    <citation type="submission" date="2014-03" db="EMBL/GenBank/DDBJ databases">
        <title>Selection and divergence in the genomes of co-occurring obligate luminous symbionts with specific hosts.</title>
        <authorList>
            <person name="Hendry T.A."/>
            <person name="de Wet J.R."/>
            <person name="Dunlap P.V."/>
        </authorList>
    </citation>
    <scope>NUCLEOTIDE SEQUENCE [LARGE SCALE GENOMIC DNA]</scope>
    <source>
        <strain evidence="2 3">Ppalp.1</strain>
    </source>
</reference>
<dbReference type="InterPro" id="IPR022562">
    <property type="entry name" value="DUF3466"/>
</dbReference>
<name>A0A084CNE8_9GAMM</name>
<evidence type="ECO:0008006" key="4">
    <source>
        <dbReference type="Google" id="ProtNLM"/>
    </source>
</evidence>
<proteinExistence type="predicted"/>
<accession>A0A084CNE8</accession>
<gene>
    <name evidence="2" type="ORF">CF67_21006</name>
</gene>
<dbReference type="EMBL" id="JGVK01000014">
    <property type="protein sequence ID" value="KEY91327.1"/>
    <property type="molecule type" value="Genomic_DNA"/>
</dbReference>
<evidence type="ECO:0000256" key="1">
    <source>
        <dbReference type="SAM" id="Phobius"/>
    </source>
</evidence>
<feature type="transmembrane region" description="Helical" evidence="1">
    <location>
        <begin position="543"/>
        <end position="564"/>
    </location>
</feature>
<protein>
    <recommendedName>
        <fullName evidence="4">DUF3466 family protein</fullName>
    </recommendedName>
</protein>
<comment type="caution">
    <text evidence="2">The sequence shown here is derived from an EMBL/GenBank/DDBJ whole genome shotgun (WGS) entry which is preliminary data.</text>
</comment>
<keyword evidence="1" id="KW-0812">Transmembrane</keyword>
<keyword evidence="1" id="KW-1133">Transmembrane helix</keyword>
<sequence>MSIKALRFVIITMVFFITINSRAALYEIIEVSVPSEIENLGNYNEVYGVAIIPSVKGGNLGCFAISCNPEEFALAAETRVTPDGYSYREESPFGMDRSFNYIQEYSDFKNYCHRELLYSTCDIWASNHWISWNNELVGDTVSNALAFIENGNFDNKFNNIINRLTFSGEAIGNQSIAGGTRNTIVSPILPNGSAELGNWKQGRAWAIDSTNTYAVGSIAREEFNENGSHHTSKAAVWKSRENPVELQWQSGIANYGGLLAQGSMRDIVLNDGYIYGVGYNAYGSGNYYNASIFRVLEVDYTKPSSWKSIIIPNARSKINGNFVHSNSVATAINNNLVVIGVAKRSGSKPENGAANNRLFIVNNASESNPSAIFLSGGIFFNSAGGKAGAINNYNEIVGQLDFEDTREKGGKPRRKRAFIYPYNTHGTNFTRADIFNNQAHFLDDLTNGDSINTPPGISSKNNAYRIVDATDINDAGVIAGTALRCTSLNGEIKEYDDSTHNSHCTQGVERLVAVKLIPIFNATNSDIQSRMLESESRRVERNAGSLGCFSLFILALVNYNLYIYRKREKHGNN</sequence>
<dbReference type="AlphaFoldDB" id="A0A084CNE8"/>
<keyword evidence="3" id="KW-1185">Reference proteome</keyword>
<dbReference type="OrthoDB" id="6395565at2"/>